<evidence type="ECO:0000313" key="2">
    <source>
        <dbReference type="Proteomes" id="UP000886501"/>
    </source>
</evidence>
<comment type="caution">
    <text evidence="1">The sequence shown here is derived from an EMBL/GenBank/DDBJ whole genome shotgun (WGS) entry which is preliminary data.</text>
</comment>
<protein>
    <submittedName>
        <fullName evidence="1">TRAUB-domain-containing protein</fullName>
    </submittedName>
</protein>
<feature type="non-terminal residue" evidence="1">
    <location>
        <position position="1"/>
    </location>
</feature>
<name>A0ACB6ZH21_THEGA</name>
<proteinExistence type="predicted"/>
<organism evidence="1 2">
    <name type="scientific">Thelephora ganbajun</name>
    <name type="common">Ganba fungus</name>
    <dbReference type="NCBI Taxonomy" id="370292"/>
    <lineage>
        <taxon>Eukaryota</taxon>
        <taxon>Fungi</taxon>
        <taxon>Dikarya</taxon>
        <taxon>Basidiomycota</taxon>
        <taxon>Agaricomycotina</taxon>
        <taxon>Agaricomycetes</taxon>
        <taxon>Thelephorales</taxon>
        <taxon>Thelephoraceae</taxon>
        <taxon>Thelephora</taxon>
    </lineage>
</organism>
<keyword evidence="2" id="KW-1185">Reference proteome</keyword>
<dbReference type="Proteomes" id="UP000886501">
    <property type="component" value="Unassembled WGS sequence"/>
</dbReference>
<sequence length="446" mass="49891">LMRISLAEEIREISQVAPKDFDPDGLHSEPEGQDQDNTTATEHYLLELGPSALRKAQDSLSDPKYSGKHVSRAQLLDDGDDEEQSPPSDSQAEDSESEDESQAAQEIESDSSEPQPDAAQTVNQARQEDQKKGLAVSRQLSLWESLLDARIRFQKALSASNHLPSHPDFNLLVEKTSTQDVVHALLNEALLLSEDLFRLQERLLETNGEITPPPRKRIKIDHGGDYAAAVSASSQALADMESAYHPHLVQTLSKWSNKIQSIAPSVLLPSNRNSFAKSSRNELKNAVQFISESFSDQTSWTKMVDRTRVYRGKGERITSSLSSQPGEHDPELFDDTDFYQQLLRDVIDSRNGGSGSQDWIQAQKERKKKKVVDTKASKGRKIRYEVQEKLQNFMVPTPSTNGWHDEQIDELFSSLLGKGFQDGNVSEKEEQTTQTPVDLTGFRVFG</sequence>
<evidence type="ECO:0000313" key="1">
    <source>
        <dbReference type="EMBL" id="KAF9648879.1"/>
    </source>
</evidence>
<accession>A0ACB6ZH21</accession>
<reference evidence="1" key="2">
    <citation type="journal article" date="2020" name="Nat. Commun.">
        <title>Large-scale genome sequencing of mycorrhizal fungi provides insights into the early evolution of symbiotic traits.</title>
        <authorList>
            <person name="Miyauchi S."/>
            <person name="Kiss E."/>
            <person name="Kuo A."/>
            <person name="Drula E."/>
            <person name="Kohler A."/>
            <person name="Sanchez-Garcia M."/>
            <person name="Morin E."/>
            <person name="Andreopoulos B."/>
            <person name="Barry K.W."/>
            <person name="Bonito G."/>
            <person name="Buee M."/>
            <person name="Carver A."/>
            <person name="Chen C."/>
            <person name="Cichocki N."/>
            <person name="Clum A."/>
            <person name="Culley D."/>
            <person name="Crous P.W."/>
            <person name="Fauchery L."/>
            <person name="Girlanda M."/>
            <person name="Hayes R.D."/>
            <person name="Keri Z."/>
            <person name="LaButti K."/>
            <person name="Lipzen A."/>
            <person name="Lombard V."/>
            <person name="Magnuson J."/>
            <person name="Maillard F."/>
            <person name="Murat C."/>
            <person name="Nolan M."/>
            <person name="Ohm R.A."/>
            <person name="Pangilinan J."/>
            <person name="Pereira M.F."/>
            <person name="Perotto S."/>
            <person name="Peter M."/>
            <person name="Pfister S."/>
            <person name="Riley R."/>
            <person name="Sitrit Y."/>
            <person name="Stielow J.B."/>
            <person name="Szollosi G."/>
            <person name="Zifcakova L."/>
            <person name="Stursova M."/>
            <person name="Spatafora J.W."/>
            <person name="Tedersoo L."/>
            <person name="Vaario L.M."/>
            <person name="Yamada A."/>
            <person name="Yan M."/>
            <person name="Wang P."/>
            <person name="Xu J."/>
            <person name="Bruns T."/>
            <person name="Baldrian P."/>
            <person name="Vilgalys R."/>
            <person name="Dunand C."/>
            <person name="Henrissat B."/>
            <person name="Grigoriev I.V."/>
            <person name="Hibbett D."/>
            <person name="Nagy L.G."/>
            <person name="Martin F.M."/>
        </authorList>
    </citation>
    <scope>NUCLEOTIDE SEQUENCE</scope>
    <source>
        <strain evidence="1">P2</strain>
    </source>
</reference>
<reference evidence="1" key="1">
    <citation type="submission" date="2019-10" db="EMBL/GenBank/DDBJ databases">
        <authorList>
            <consortium name="DOE Joint Genome Institute"/>
            <person name="Kuo A."/>
            <person name="Miyauchi S."/>
            <person name="Kiss E."/>
            <person name="Drula E."/>
            <person name="Kohler A."/>
            <person name="Sanchez-Garcia M."/>
            <person name="Andreopoulos B."/>
            <person name="Barry K.W."/>
            <person name="Bonito G."/>
            <person name="Buee M."/>
            <person name="Carver A."/>
            <person name="Chen C."/>
            <person name="Cichocki N."/>
            <person name="Clum A."/>
            <person name="Culley D."/>
            <person name="Crous P.W."/>
            <person name="Fauchery L."/>
            <person name="Girlanda M."/>
            <person name="Hayes R."/>
            <person name="Keri Z."/>
            <person name="Labutti K."/>
            <person name="Lipzen A."/>
            <person name="Lombard V."/>
            <person name="Magnuson J."/>
            <person name="Maillard F."/>
            <person name="Morin E."/>
            <person name="Murat C."/>
            <person name="Nolan M."/>
            <person name="Ohm R."/>
            <person name="Pangilinan J."/>
            <person name="Pereira M."/>
            <person name="Perotto S."/>
            <person name="Peter M."/>
            <person name="Riley R."/>
            <person name="Sitrit Y."/>
            <person name="Stielow B."/>
            <person name="Szollosi G."/>
            <person name="Zifcakova L."/>
            <person name="Stursova M."/>
            <person name="Spatafora J.W."/>
            <person name="Tedersoo L."/>
            <person name="Vaario L.-M."/>
            <person name="Yamada A."/>
            <person name="Yan M."/>
            <person name="Wang P."/>
            <person name="Xu J."/>
            <person name="Bruns T."/>
            <person name="Baldrian P."/>
            <person name="Vilgalys R."/>
            <person name="Henrissat B."/>
            <person name="Grigoriev I.V."/>
            <person name="Hibbett D."/>
            <person name="Nagy L.G."/>
            <person name="Martin F.M."/>
        </authorList>
    </citation>
    <scope>NUCLEOTIDE SEQUENCE</scope>
    <source>
        <strain evidence="1">P2</strain>
    </source>
</reference>
<dbReference type="EMBL" id="MU118006">
    <property type="protein sequence ID" value="KAF9648879.1"/>
    <property type="molecule type" value="Genomic_DNA"/>
</dbReference>
<gene>
    <name evidence="1" type="ORF">BDM02DRAFT_3095674</name>
</gene>